<dbReference type="AlphaFoldDB" id="A0A7W9ASC5"/>
<keyword evidence="3" id="KW-1185">Reference proteome</keyword>
<sequence length="122" mass="12938">MGRVRRKLAVAAGERRAAEAEPPPVCALCARPLGAKVEWHHPVPKAEGGTATVPVHPICHRAIHAALTNAQLAKEGGNMVALAAHPALAAFLRWVADKPPNFHAPTRRAKTRGVPNPPSPRT</sequence>
<protein>
    <recommendedName>
        <fullName evidence="4">HNH endonuclease</fullName>
    </recommendedName>
</protein>
<dbReference type="EMBL" id="JACIJJ010000004">
    <property type="protein sequence ID" value="MBB5699596.1"/>
    <property type="molecule type" value="Genomic_DNA"/>
</dbReference>
<name>A0A7W9ASC5_9SPHN</name>
<gene>
    <name evidence="2" type="ORF">FHR19_002962</name>
</gene>
<accession>A0A7W9ASC5</accession>
<dbReference type="RefSeq" id="WP_246359536.1">
    <property type="nucleotide sequence ID" value="NZ_JACIJJ010000004.1"/>
</dbReference>
<evidence type="ECO:0000256" key="1">
    <source>
        <dbReference type="SAM" id="MobiDB-lite"/>
    </source>
</evidence>
<proteinExistence type="predicted"/>
<feature type="region of interest" description="Disordered" evidence="1">
    <location>
        <begin position="100"/>
        <end position="122"/>
    </location>
</feature>
<evidence type="ECO:0000313" key="3">
    <source>
        <dbReference type="Proteomes" id="UP000557739"/>
    </source>
</evidence>
<evidence type="ECO:0008006" key="4">
    <source>
        <dbReference type="Google" id="ProtNLM"/>
    </source>
</evidence>
<organism evidence="2 3">
    <name type="scientific">Sphingomonas yantingensis</name>
    <dbReference type="NCBI Taxonomy" id="1241761"/>
    <lineage>
        <taxon>Bacteria</taxon>
        <taxon>Pseudomonadati</taxon>
        <taxon>Pseudomonadota</taxon>
        <taxon>Alphaproteobacteria</taxon>
        <taxon>Sphingomonadales</taxon>
        <taxon>Sphingomonadaceae</taxon>
        <taxon>Sphingomonas</taxon>
    </lineage>
</organism>
<dbReference type="Proteomes" id="UP000557739">
    <property type="component" value="Unassembled WGS sequence"/>
</dbReference>
<comment type="caution">
    <text evidence="2">The sequence shown here is derived from an EMBL/GenBank/DDBJ whole genome shotgun (WGS) entry which is preliminary data.</text>
</comment>
<evidence type="ECO:0000313" key="2">
    <source>
        <dbReference type="EMBL" id="MBB5699596.1"/>
    </source>
</evidence>
<reference evidence="2 3" key="1">
    <citation type="submission" date="2020-08" db="EMBL/GenBank/DDBJ databases">
        <title>Genomic Encyclopedia of Type Strains, Phase IV (KMG-IV): sequencing the most valuable type-strain genomes for metagenomic binning, comparative biology and taxonomic classification.</title>
        <authorList>
            <person name="Goeker M."/>
        </authorList>
    </citation>
    <scope>NUCLEOTIDE SEQUENCE [LARGE SCALE GENOMIC DNA]</scope>
    <source>
        <strain evidence="2 3">DSM 27244</strain>
    </source>
</reference>